<evidence type="ECO:0000313" key="2">
    <source>
        <dbReference type="Proteomes" id="UP000000430"/>
    </source>
</evidence>
<dbReference type="Proteomes" id="UP000000430">
    <property type="component" value="Chromosome"/>
</dbReference>
<proteinExistence type="predicted"/>
<reference evidence="1 2" key="1">
    <citation type="journal article" date="2004" name="Nucleic Acids Res.">
        <title>Unique features revealed by the genome sequence of Acinetobacter sp. ADP1, a versatile and naturally transformation competent bacterium.</title>
        <authorList>
            <person name="Barbe V."/>
            <person name="Vallenet D."/>
            <person name="Fonknechten N."/>
            <person name="Kreimeyer A."/>
            <person name="Oztas S."/>
            <person name="Labarre L."/>
            <person name="Cruveiller S."/>
            <person name="Robert C."/>
            <person name="Duprat S."/>
            <person name="Wincker P."/>
            <person name="Ornston L.N."/>
            <person name="Weissenbach J."/>
            <person name="Marliere P."/>
            <person name="Cohen G.N."/>
            <person name="Medigue C."/>
        </authorList>
    </citation>
    <scope>NUCLEOTIDE SEQUENCE [LARGE SCALE GENOMIC DNA]</scope>
    <source>
        <strain evidence="2">ATCC 33305 / BD413 / ADP1</strain>
    </source>
</reference>
<dbReference type="AlphaFoldDB" id="Q6FB07"/>
<accession>Q6FB07</accession>
<dbReference type="EMBL" id="CR543861">
    <property type="protein sequence ID" value="CAG68756.1"/>
    <property type="molecule type" value="Genomic_DNA"/>
</dbReference>
<protein>
    <submittedName>
        <fullName evidence="1">Uncharacterized protein</fullName>
    </submittedName>
</protein>
<sequence length="45" mass="5439">MLSFTLMKIINGDILNDYDKKREFFCRKAAERFSFHYDRLSGFTI</sequence>
<evidence type="ECO:0000313" key="1">
    <source>
        <dbReference type="EMBL" id="CAG68756.1"/>
    </source>
</evidence>
<gene>
    <name evidence="1" type="ordered locus">ACIAD1928</name>
</gene>
<name>Q6FB07_ACIAD</name>
<dbReference type="HOGENOM" id="CLU_3194798_0_0_6"/>
<organism evidence="1 2">
    <name type="scientific">Acinetobacter baylyi (strain ATCC 33305 / BD413 / ADP1)</name>
    <dbReference type="NCBI Taxonomy" id="62977"/>
    <lineage>
        <taxon>Bacteria</taxon>
        <taxon>Pseudomonadati</taxon>
        <taxon>Pseudomonadota</taxon>
        <taxon>Gammaproteobacteria</taxon>
        <taxon>Moraxellales</taxon>
        <taxon>Moraxellaceae</taxon>
        <taxon>Acinetobacter</taxon>
    </lineage>
</organism>
<dbReference type="KEGG" id="aci:ACIAD1928"/>